<feature type="compositionally biased region" description="Basic and acidic residues" evidence="12">
    <location>
        <begin position="23"/>
        <end position="37"/>
    </location>
</feature>
<keyword evidence="3" id="KW-0540">Nuclease</keyword>
<dbReference type="SUPFAM" id="SSF56024">
    <property type="entry name" value="Phospholipase D/nuclease"/>
    <property type="match status" value="2"/>
</dbReference>
<evidence type="ECO:0000256" key="4">
    <source>
        <dbReference type="ARBA" id="ARBA00022763"/>
    </source>
</evidence>
<evidence type="ECO:0000256" key="11">
    <source>
        <dbReference type="PIRSR" id="PIRSR610347-3"/>
    </source>
</evidence>
<feature type="active site" description="Proton donor/acceptor" evidence="9">
    <location>
        <position position="481"/>
    </location>
</feature>
<evidence type="ECO:0000256" key="9">
    <source>
        <dbReference type="PIRSR" id="PIRSR610347-1"/>
    </source>
</evidence>
<dbReference type="GO" id="GO:0004527">
    <property type="term" value="F:exonuclease activity"/>
    <property type="evidence" value="ECO:0007669"/>
    <property type="project" value="UniProtKB-KW"/>
</dbReference>
<evidence type="ECO:0000256" key="7">
    <source>
        <dbReference type="ARBA" id="ARBA00023204"/>
    </source>
</evidence>
<gene>
    <name evidence="13" type="ORF">ACHAWO_003388</name>
</gene>
<dbReference type="PANTHER" id="PTHR12415">
    <property type="entry name" value="TYROSYL-DNA PHOSPHODIESTERASE 1"/>
    <property type="match status" value="1"/>
</dbReference>
<dbReference type="Gene3D" id="3.30.870.10">
    <property type="entry name" value="Endonuclease Chain A"/>
    <property type="match status" value="2"/>
</dbReference>
<organism evidence="13 14">
    <name type="scientific">Cyclotella atomus</name>
    <dbReference type="NCBI Taxonomy" id="382360"/>
    <lineage>
        <taxon>Eukaryota</taxon>
        <taxon>Sar</taxon>
        <taxon>Stramenopiles</taxon>
        <taxon>Ochrophyta</taxon>
        <taxon>Bacillariophyta</taxon>
        <taxon>Coscinodiscophyceae</taxon>
        <taxon>Thalassiosirophycidae</taxon>
        <taxon>Stephanodiscales</taxon>
        <taxon>Stephanodiscaceae</taxon>
        <taxon>Cyclotella</taxon>
    </lineage>
</organism>
<feature type="active site" description="Nucleophile" evidence="9">
    <location>
        <position position="178"/>
    </location>
</feature>
<sequence>MSSLKNAINIDDESSEDSVVDLTDGKPSKKPKLDSKSHAGQPSRNSDFIPFHLYNTKQSMGSTQYASRPQSVKKYFRTLRETIGFDGCTSKRKFQWLIACNFLFDVHYFLQQTLPDILAFKRVVVFYGEGVTAQGVAYWNELLRGSGNTVEFIRLIPSDPPRSKTNPLDTKIPYGVHHTKMFLVGYDERNQQNKRWQSNLRVVVHTANMVEQDIEWKSQGIYSQDFPLKSDDTSNTLDQKPKAVINPFAATKKRGGWPFEDDDPQPFEDDLVSYLESYRYSTRQSWFNSGQYQSTLCGKELTLVNLVRLYDFTSAYVILVPSVPGKHSGSNANNFGYMKLQRAIKEHVIDHCGHCSGSSSSKPSAKSTKSPVICQYSSVGSLSTKWLNDFISAIDAHAATETQTKSSKSDASLEDKIKIVWPTVEEIRTSIEGYQGGSSVPGKANNVNKDFLIPLYHRWSKPGVEYNNNADPLKTAKNVPHIKTFLQLSTRDDGSVPSIEWLCLTSHNLSKAALGELQNSAGSTSKVLFVRHWELGVFISSATLAKSVLGEGSCRCRHIRIRPYTESTSKISIECDGDDDSTVEITVPLPFDAANPEKYGNGDVPWSVDGPGKILPDAFGMIVR</sequence>
<dbReference type="PANTHER" id="PTHR12415:SF0">
    <property type="entry name" value="TYROSYL-DNA PHOSPHODIESTERASE 1"/>
    <property type="match status" value="1"/>
</dbReference>
<evidence type="ECO:0000256" key="2">
    <source>
        <dbReference type="ARBA" id="ARBA00010205"/>
    </source>
</evidence>
<feature type="binding site" evidence="10">
    <location>
        <position position="180"/>
    </location>
    <ligand>
        <name>substrate</name>
    </ligand>
</feature>
<evidence type="ECO:0000313" key="13">
    <source>
        <dbReference type="EMBL" id="KAL3776531.1"/>
    </source>
</evidence>
<evidence type="ECO:0000256" key="5">
    <source>
        <dbReference type="ARBA" id="ARBA00022801"/>
    </source>
</evidence>
<feature type="binding site" evidence="10">
    <location>
        <position position="483"/>
    </location>
    <ligand>
        <name>substrate</name>
    </ligand>
</feature>
<dbReference type="AlphaFoldDB" id="A0ABD3NN12"/>
<name>A0ABD3NN12_9STRA</name>
<keyword evidence="8" id="KW-0539">Nucleus</keyword>
<dbReference type="GO" id="GO:0005634">
    <property type="term" value="C:nucleus"/>
    <property type="evidence" value="ECO:0007669"/>
    <property type="project" value="UniProtKB-SubCell"/>
</dbReference>
<keyword evidence="14" id="KW-1185">Reference proteome</keyword>
<protein>
    <submittedName>
        <fullName evidence="13">Uncharacterized protein</fullName>
    </submittedName>
</protein>
<keyword evidence="4" id="KW-0227">DNA damage</keyword>
<accession>A0ABD3NN12</accession>
<evidence type="ECO:0000256" key="1">
    <source>
        <dbReference type="ARBA" id="ARBA00004123"/>
    </source>
</evidence>
<keyword evidence="6" id="KW-0269">Exonuclease</keyword>
<comment type="subcellular location">
    <subcellularLocation>
        <location evidence="1">Nucleus</location>
    </subcellularLocation>
</comment>
<dbReference type="EMBL" id="JALLPJ020001095">
    <property type="protein sequence ID" value="KAL3776531.1"/>
    <property type="molecule type" value="Genomic_DNA"/>
</dbReference>
<dbReference type="CDD" id="cd09123">
    <property type="entry name" value="PLDc_Tdp1_2"/>
    <property type="match status" value="1"/>
</dbReference>
<evidence type="ECO:0000256" key="12">
    <source>
        <dbReference type="SAM" id="MobiDB-lite"/>
    </source>
</evidence>
<evidence type="ECO:0000313" key="14">
    <source>
        <dbReference type="Proteomes" id="UP001530400"/>
    </source>
</evidence>
<keyword evidence="5" id="KW-0378">Hydrolase</keyword>
<proteinExistence type="inferred from homology"/>
<dbReference type="InterPro" id="IPR010347">
    <property type="entry name" value="Tdp1"/>
</dbReference>
<dbReference type="Pfam" id="PF06087">
    <property type="entry name" value="Tyr-DNA_phospho"/>
    <property type="match status" value="1"/>
</dbReference>
<dbReference type="Proteomes" id="UP001530400">
    <property type="component" value="Unassembled WGS sequence"/>
</dbReference>
<feature type="region of interest" description="Disordered" evidence="12">
    <location>
        <begin position="1"/>
        <end position="48"/>
    </location>
</feature>
<evidence type="ECO:0000256" key="10">
    <source>
        <dbReference type="PIRSR" id="PIRSR610347-2"/>
    </source>
</evidence>
<reference evidence="13 14" key="1">
    <citation type="submission" date="2024-10" db="EMBL/GenBank/DDBJ databases">
        <title>Updated reference genomes for cyclostephanoid diatoms.</title>
        <authorList>
            <person name="Roberts W.R."/>
            <person name="Alverson A.J."/>
        </authorList>
    </citation>
    <scope>NUCLEOTIDE SEQUENCE [LARGE SCALE GENOMIC DNA]</scope>
    <source>
        <strain evidence="13 14">AJA010-31</strain>
    </source>
</reference>
<feature type="site" description="Interaction with DNA" evidence="11">
    <location>
        <position position="510"/>
    </location>
</feature>
<evidence type="ECO:0000256" key="8">
    <source>
        <dbReference type="ARBA" id="ARBA00023242"/>
    </source>
</evidence>
<dbReference type="GO" id="GO:0006281">
    <property type="term" value="P:DNA repair"/>
    <property type="evidence" value="ECO:0007669"/>
    <property type="project" value="UniProtKB-KW"/>
</dbReference>
<evidence type="ECO:0000256" key="6">
    <source>
        <dbReference type="ARBA" id="ARBA00022839"/>
    </source>
</evidence>
<keyword evidence="7" id="KW-0234">DNA repair</keyword>
<comment type="caution">
    <text evidence="13">The sequence shown here is derived from an EMBL/GenBank/DDBJ whole genome shotgun (WGS) entry which is preliminary data.</text>
</comment>
<evidence type="ECO:0000256" key="3">
    <source>
        <dbReference type="ARBA" id="ARBA00022722"/>
    </source>
</evidence>
<feature type="compositionally biased region" description="Acidic residues" evidence="12">
    <location>
        <begin position="10"/>
        <end position="19"/>
    </location>
</feature>
<comment type="similarity">
    <text evidence="2">Belongs to the tyrosyl-DNA phosphodiesterase family.</text>
</comment>